<dbReference type="EMBL" id="KB822711">
    <property type="protein sequence ID" value="ETN46922.1"/>
    <property type="molecule type" value="Genomic_DNA"/>
</dbReference>
<dbReference type="eggNOG" id="ENOG502S1M0">
    <property type="taxonomic scope" value="Eukaryota"/>
</dbReference>
<feature type="transmembrane region" description="Helical" evidence="1">
    <location>
        <begin position="84"/>
        <end position="110"/>
    </location>
</feature>
<organism evidence="2 3">
    <name type="scientific">Cyphellophora europaea (strain CBS 101466)</name>
    <name type="common">Phialophora europaea</name>
    <dbReference type="NCBI Taxonomy" id="1220924"/>
    <lineage>
        <taxon>Eukaryota</taxon>
        <taxon>Fungi</taxon>
        <taxon>Dikarya</taxon>
        <taxon>Ascomycota</taxon>
        <taxon>Pezizomycotina</taxon>
        <taxon>Eurotiomycetes</taxon>
        <taxon>Chaetothyriomycetidae</taxon>
        <taxon>Chaetothyriales</taxon>
        <taxon>Cyphellophoraceae</taxon>
        <taxon>Cyphellophora</taxon>
    </lineage>
</organism>
<feature type="transmembrane region" description="Helical" evidence="1">
    <location>
        <begin position="198"/>
        <end position="219"/>
    </location>
</feature>
<feature type="transmembrane region" description="Helical" evidence="1">
    <location>
        <begin position="122"/>
        <end position="142"/>
    </location>
</feature>
<dbReference type="GeneID" id="19968450"/>
<name>W2SE18_CYPE1</name>
<dbReference type="HOGENOM" id="CLU_020820_0_0_1"/>
<keyword evidence="3" id="KW-1185">Reference proteome</keyword>
<proteinExistence type="predicted"/>
<accession>W2SE18</accession>
<protein>
    <submittedName>
        <fullName evidence="2">Uncharacterized protein</fullName>
    </submittedName>
</protein>
<sequence length="689" mass="76930">MNLFSDPTLRAAEAEKFTFSTRESDSIISPLSEITSRSTQSKSRMTHVHRPWRHSVSHHILSSDSPPSSSTVREYQPGRQRIRLFVAAFAQWLCTALFCALLAVFLWGFAQLDLMKVWQVKMFNALMVLASMWLGTNLTSSLREYAMMMRWRILAMKHRSLREMDLIMQCDSLRAVIKLFFTAKCSHGWGPSKTQIGCLIWVAINLALAVLVALLGLTYNLATAEYPELKYGLISTVNLSLVRDIWGVEDPSYAAQLGAANGFGIQGQDYNFTDGPVPGQTGPTTYGSPMTPNIYAFDNWAEMRYFFMDLNPDNPNLSILTKRSVGVQATCEQLPVLSGGNGISPYVEFLDTNNVTTILDAVRVGPGATTYISMLNSTCGPRCTELFVLQSANNDTIPEPGFFRCNNTVSTTSGIDEYIQSNQTSDLYELPDQQAQIFAGAIGWTGFNFSAEDQYQYVRYPPDSWWSPYEPSNATKTAEHIMEFAIEAIAALDNNGPRTDVAGWYPITAQRVSVNWRWAATLLSVIPALHALAMVGVVLWAGEVVIRDESCLSVARLLRPVVEKLGPHGCLLTGQEIAESLEDVRVRYGVEGWEDQGGEEDEVRQGLRFENAIVGGRVRHVGMLEQGTGRDAVVEVRRRAMKKRFPAGLYDGVAEVRAPPDLHRTSGRRRKIVVRKFKRKWRSGSLKEE</sequence>
<keyword evidence="1" id="KW-0472">Membrane</keyword>
<evidence type="ECO:0000313" key="2">
    <source>
        <dbReference type="EMBL" id="ETN46922.1"/>
    </source>
</evidence>
<keyword evidence="1" id="KW-1133">Transmembrane helix</keyword>
<gene>
    <name evidence="2" type="ORF">HMPREF1541_01111</name>
</gene>
<dbReference type="AlphaFoldDB" id="W2SE18"/>
<dbReference type="RefSeq" id="XP_008711634.1">
    <property type="nucleotide sequence ID" value="XM_008713412.1"/>
</dbReference>
<keyword evidence="1" id="KW-0812">Transmembrane</keyword>
<dbReference type="OrthoDB" id="3596604at2759"/>
<reference evidence="2 3" key="1">
    <citation type="submission" date="2013-03" db="EMBL/GenBank/DDBJ databases">
        <title>The Genome Sequence of Phialophora europaea CBS 101466.</title>
        <authorList>
            <consortium name="The Broad Institute Genomics Platform"/>
            <person name="Cuomo C."/>
            <person name="de Hoog S."/>
            <person name="Gorbushina A."/>
            <person name="Walker B."/>
            <person name="Young S.K."/>
            <person name="Zeng Q."/>
            <person name="Gargeya S."/>
            <person name="Fitzgerald M."/>
            <person name="Haas B."/>
            <person name="Abouelleil A."/>
            <person name="Allen A.W."/>
            <person name="Alvarado L."/>
            <person name="Arachchi H.M."/>
            <person name="Berlin A.M."/>
            <person name="Chapman S.B."/>
            <person name="Gainer-Dewar J."/>
            <person name="Goldberg J."/>
            <person name="Griggs A."/>
            <person name="Gujja S."/>
            <person name="Hansen M."/>
            <person name="Howarth C."/>
            <person name="Imamovic A."/>
            <person name="Ireland A."/>
            <person name="Larimer J."/>
            <person name="McCowan C."/>
            <person name="Murphy C."/>
            <person name="Pearson M."/>
            <person name="Poon T.W."/>
            <person name="Priest M."/>
            <person name="Roberts A."/>
            <person name="Saif S."/>
            <person name="Shea T."/>
            <person name="Sisk P."/>
            <person name="Sykes S."/>
            <person name="Wortman J."/>
            <person name="Nusbaum C."/>
            <person name="Birren B."/>
        </authorList>
    </citation>
    <scope>NUCLEOTIDE SEQUENCE [LARGE SCALE GENOMIC DNA]</scope>
    <source>
        <strain evidence="2 3">CBS 101466</strain>
    </source>
</reference>
<dbReference type="Proteomes" id="UP000030752">
    <property type="component" value="Unassembled WGS sequence"/>
</dbReference>
<dbReference type="VEuPathDB" id="FungiDB:HMPREF1541_01111"/>
<evidence type="ECO:0000256" key="1">
    <source>
        <dbReference type="SAM" id="Phobius"/>
    </source>
</evidence>
<dbReference type="InParanoid" id="W2SE18"/>
<evidence type="ECO:0000313" key="3">
    <source>
        <dbReference type="Proteomes" id="UP000030752"/>
    </source>
</evidence>